<evidence type="ECO:0000256" key="4">
    <source>
        <dbReference type="ARBA" id="ARBA00023163"/>
    </source>
</evidence>
<dbReference type="PANTHER" id="PTHR34719:SF3">
    <property type="entry name" value="NICKEL-RESPONSIVE REGULATOR-RELATED"/>
    <property type="match status" value="1"/>
</dbReference>
<reference evidence="7 8" key="1">
    <citation type="journal article" date="2007" name="Archaea">
        <title>The genome of Hyperthermus butylicus: a sulfur-reducing, peptide fermenting, neutrophilic Crenarchaeote growing up to 108 degrees C.</title>
        <authorList>
            <person name="Brugger K."/>
            <person name="Chen L."/>
            <person name="Stark M."/>
            <person name="Zibat A."/>
            <person name="Redder P."/>
            <person name="Ruepp A."/>
            <person name="Awayez M."/>
            <person name="She Q."/>
            <person name="Garrett R.A."/>
            <person name="Klenk H.P."/>
        </authorList>
    </citation>
    <scope>NUCLEOTIDE SEQUENCE [LARGE SCALE GENOMIC DNA]</scope>
    <source>
        <strain evidence="8">DSM 5456 / JCM 9403 / PLM1-5</strain>
    </source>
</reference>
<dbReference type="eggNOG" id="arCOG01008">
    <property type="taxonomic scope" value="Archaea"/>
</dbReference>
<dbReference type="HOGENOM" id="CLU_113319_0_0_2"/>
<evidence type="ECO:0000259" key="5">
    <source>
        <dbReference type="Pfam" id="PF01402"/>
    </source>
</evidence>
<dbReference type="Gene3D" id="1.10.1220.10">
    <property type="entry name" value="Met repressor-like"/>
    <property type="match status" value="1"/>
</dbReference>
<protein>
    <submittedName>
        <fullName evidence="7">Nickel responsive regulator</fullName>
    </submittedName>
</protein>
<evidence type="ECO:0000256" key="1">
    <source>
        <dbReference type="ARBA" id="ARBA00008478"/>
    </source>
</evidence>
<name>A2BJB5_HYPBU</name>
<dbReference type="InterPro" id="IPR014864">
    <property type="entry name" value="TF_NikR_Ni-bd_C"/>
</dbReference>
<dbReference type="InterPro" id="IPR002145">
    <property type="entry name" value="CopG"/>
</dbReference>
<evidence type="ECO:0000313" key="8">
    <source>
        <dbReference type="Proteomes" id="UP000002593"/>
    </source>
</evidence>
<dbReference type="Gene3D" id="3.30.70.1150">
    <property type="entry name" value="ACT-like. Chain A, domain 2"/>
    <property type="match status" value="1"/>
</dbReference>
<dbReference type="Pfam" id="PF08753">
    <property type="entry name" value="NikR_C"/>
    <property type="match status" value="1"/>
</dbReference>
<sequence>MAVISISLPNNLLDKVDEYIEKYGYTSRSELIREALREYLSQRFPQETFTGKIYAIVVILTNHEIKPSVDQKVINTIHSFQTIIKSFYHQLLEGSWCLNIAVVESTWNEIQALVKALRKIQGIDRIWFIPLRIEQGS</sequence>
<dbReference type="GO" id="GO:0006355">
    <property type="term" value="P:regulation of DNA-templated transcription"/>
    <property type="evidence" value="ECO:0007669"/>
    <property type="project" value="InterPro"/>
</dbReference>
<dbReference type="CDD" id="cd22231">
    <property type="entry name" value="RHH_NikR_HicB-like"/>
    <property type="match status" value="1"/>
</dbReference>
<keyword evidence="3" id="KW-0238">DNA-binding</keyword>
<dbReference type="InterPro" id="IPR050192">
    <property type="entry name" value="CopG/NikR_regulator"/>
</dbReference>
<evidence type="ECO:0000259" key="6">
    <source>
        <dbReference type="Pfam" id="PF08753"/>
    </source>
</evidence>
<proteinExistence type="inferred from homology"/>
<keyword evidence="2" id="KW-0805">Transcription regulation</keyword>
<organism evidence="7 8">
    <name type="scientific">Hyperthermus butylicus (strain DSM 5456 / JCM 9403 / PLM1-5)</name>
    <dbReference type="NCBI Taxonomy" id="415426"/>
    <lineage>
        <taxon>Archaea</taxon>
        <taxon>Thermoproteota</taxon>
        <taxon>Thermoprotei</taxon>
        <taxon>Desulfurococcales</taxon>
        <taxon>Pyrodictiaceae</taxon>
        <taxon>Hyperthermus</taxon>
    </lineage>
</organism>
<dbReference type="InterPro" id="IPR013321">
    <property type="entry name" value="Arc_rbn_hlx_hlx"/>
</dbReference>
<dbReference type="SUPFAM" id="SSF47598">
    <property type="entry name" value="Ribbon-helix-helix"/>
    <property type="match status" value="1"/>
</dbReference>
<dbReference type="Proteomes" id="UP000002593">
    <property type="component" value="Chromosome"/>
</dbReference>
<dbReference type="KEGG" id="hbu:Hbut_0204"/>
<dbReference type="EnsemblBacteria" id="ABM80076">
    <property type="protein sequence ID" value="ABM80076"/>
    <property type="gene ID" value="Hbut_0204"/>
</dbReference>
<dbReference type="GO" id="GO:0003677">
    <property type="term" value="F:DNA binding"/>
    <property type="evidence" value="ECO:0007669"/>
    <property type="project" value="UniProtKB-KW"/>
</dbReference>
<dbReference type="OrthoDB" id="25654at2157"/>
<feature type="domain" description="Ribbon-helix-helix protein CopG" evidence="5">
    <location>
        <begin position="3"/>
        <end position="42"/>
    </location>
</feature>
<keyword evidence="4" id="KW-0804">Transcription</keyword>
<dbReference type="InterPro" id="IPR045865">
    <property type="entry name" value="ACT-like_dom_sf"/>
</dbReference>
<evidence type="ECO:0000313" key="7">
    <source>
        <dbReference type="EMBL" id="ABM80076.1"/>
    </source>
</evidence>
<dbReference type="Pfam" id="PF01402">
    <property type="entry name" value="RHH_1"/>
    <property type="match status" value="1"/>
</dbReference>
<dbReference type="RefSeq" id="WP_011821393.1">
    <property type="nucleotide sequence ID" value="NC_008818.1"/>
</dbReference>
<dbReference type="EMBL" id="CP000493">
    <property type="protein sequence ID" value="ABM80076.1"/>
    <property type="molecule type" value="Genomic_DNA"/>
</dbReference>
<comment type="similarity">
    <text evidence="1">Belongs to the transcriptional regulatory CopG/NikR family.</text>
</comment>
<gene>
    <name evidence="7" type="ordered locus">Hbut_0204</name>
</gene>
<accession>A2BJB5</accession>
<evidence type="ECO:0000256" key="3">
    <source>
        <dbReference type="ARBA" id="ARBA00023125"/>
    </source>
</evidence>
<dbReference type="InterPro" id="IPR027271">
    <property type="entry name" value="Acetolactate_synth/TF_NikR_C"/>
</dbReference>
<dbReference type="PANTHER" id="PTHR34719">
    <property type="entry name" value="NICKEL-RESPONSIVE REGULATOR"/>
    <property type="match status" value="1"/>
</dbReference>
<dbReference type="AlphaFoldDB" id="A2BJB5"/>
<dbReference type="GeneID" id="4782329"/>
<dbReference type="SUPFAM" id="SSF55021">
    <property type="entry name" value="ACT-like"/>
    <property type="match status" value="1"/>
</dbReference>
<dbReference type="InterPro" id="IPR010985">
    <property type="entry name" value="Ribbon_hlx_hlx"/>
</dbReference>
<evidence type="ECO:0000256" key="2">
    <source>
        <dbReference type="ARBA" id="ARBA00023015"/>
    </source>
</evidence>
<keyword evidence="8" id="KW-1185">Reference proteome</keyword>
<feature type="domain" description="Transcription factor NikR nickel binding C-terminal" evidence="6">
    <location>
        <begin position="55"/>
        <end position="125"/>
    </location>
</feature>